<evidence type="ECO:0000259" key="19">
    <source>
        <dbReference type="PROSITE" id="PS50125"/>
    </source>
</evidence>
<comment type="subcellular location">
    <subcellularLocation>
        <location evidence="3">Membrane</location>
        <topology evidence="3">Multi-pass membrane protein</topology>
    </subcellularLocation>
</comment>
<evidence type="ECO:0000256" key="6">
    <source>
        <dbReference type="ARBA" id="ARBA00022723"/>
    </source>
</evidence>
<feature type="compositionally biased region" description="Polar residues" evidence="17">
    <location>
        <begin position="1875"/>
        <end position="1884"/>
    </location>
</feature>
<evidence type="ECO:0000256" key="1">
    <source>
        <dbReference type="ARBA" id="ARBA00001593"/>
    </source>
</evidence>
<evidence type="ECO:0000256" key="7">
    <source>
        <dbReference type="ARBA" id="ARBA00022737"/>
    </source>
</evidence>
<evidence type="ECO:0000256" key="9">
    <source>
        <dbReference type="ARBA" id="ARBA00022840"/>
    </source>
</evidence>
<feature type="transmembrane region" description="Helical" evidence="18">
    <location>
        <begin position="642"/>
        <end position="662"/>
    </location>
</feature>
<dbReference type="GO" id="GO:0004016">
    <property type="term" value="F:adenylate cyclase activity"/>
    <property type="evidence" value="ECO:0007669"/>
    <property type="project" value="UniProtKB-EC"/>
</dbReference>
<keyword evidence="15 16" id="KW-0456">Lyase</keyword>
<feature type="transmembrane region" description="Helical" evidence="18">
    <location>
        <begin position="209"/>
        <end position="226"/>
    </location>
</feature>
<evidence type="ECO:0000313" key="21">
    <source>
        <dbReference type="Proteomes" id="UP001186944"/>
    </source>
</evidence>
<keyword evidence="9" id="KW-0067">ATP-binding</keyword>
<feature type="compositionally biased region" description="Polar residues" evidence="17">
    <location>
        <begin position="1189"/>
        <end position="1203"/>
    </location>
</feature>
<comment type="similarity">
    <text evidence="16">Belongs to the adenylyl cyclase class-4/guanylyl cyclase family.</text>
</comment>
<feature type="transmembrane region" description="Helical" evidence="18">
    <location>
        <begin position="176"/>
        <end position="197"/>
    </location>
</feature>
<feature type="compositionally biased region" description="Low complexity" evidence="17">
    <location>
        <begin position="1537"/>
        <end position="1552"/>
    </location>
</feature>
<feature type="compositionally biased region" description="Polar residues" evidence="17">
    <location>
        <begin position="1850"/>
        <end position="1859"/>
    </location>
</feature>
<name>A0AA88YA45_PINIB</name>
<dbReference type="Pfam" id="PF16214">
    <property type="entry name" value="AC_N"/>
    <property type="match status" value="1"/>
</dbReference>
<dbReference type="InterPro" id="IPR029787">
    <property type="entry name" value="Nucleotide_cyclase"/>
</dbReference>
<feature type="transmembrane region" description="Helical" evidence="18">
    <location>
        <begin position="151"/>
        <end position="169"/>
    </location>
</feature>
<feature type="transmembrane region" description="Helical" evidence="18">
    <location>
        <begin position="119"/>
        <end position="139"/>
    </location>
</feature>
<evidence type="ECO:0000256" key="10">
    <source>
        <dbReference type="ARBA" id="ARBA00022842"/>
    </source>
</evidence>
<dbReference type="EC" id="4.6.1.1" evidence="4"/>
<gene>
    <name evidence="20" type="ORF">FSP39_000561</name>
</gene>
<feature type="transmembrane region" description="Helical" evidence="18">
    <location>
        <begin position="60"/>
        <end position="84"/>
    </location>
</feature>
<feature type="domain" description="Guanylate cyclase" evidence="19">
    <location>
        <begin position="876"/>
        <end position="1019"/>
    </location>
</feature>
<dbReference type="CDD" id="cd07302">
    <property type="entry name" value="CHD"/>
    <property type="match status" value="2"/>
</dbReference>
<dbReference type="FunFam" id="3.30.70.1230:FF:000002">
    <property type="entry name" value="Adenylate cyclase"/>
    <property type="match status" value="1"/>
</dbReference>
<evidence type="ECO:0000256" key="3">
    <source>
        <dbReference type="ARBA" id="ARBA00004141"/>
    </source>
</evidence>
<proteinExistence type="inferred from homology"/>
<evidence type="ECO:0000256" key="18">
    <source>
        <dbReference type="SAM" id="Phobius"/>
    </source>
</evidence>
<feature type="transmembrane region" description="Helical" evidence="18">
    <location>
        <begin position="682"/>
        <end position="711"/>
    </location>
</feature>
<dbReference type="InterPro" id="IPR032628">
    <property type="entry name" value="AC_N"/>
</dbReference>
<dbReference type="PROSITE" id="PS50125">
    <property type="entry name" value="GUANYLATE_CYCLASE_2"/>
    <property type="match status" value="2"/>
</dbReference>
<dbReference type="EMBL" id="VSWD01000005">
    <property type="protein sequence ID" value="KAK3101048.1"/>
    <property type="molecule type" value="Genomic_DNA"/>
</dbReference>
<feature type="compositionally biased region" description="Polar residues" evidence="17">
    <location>
        <begin position="1292"/>
        <end position="1303"/>
    </location>
</feature>
<evidence type="ECO:0000256" key="17">
    <source>
        <dbReference type="SAM" id="MobiDB-lite"/>
    </source>
</evidence>
<dbReference type="GO" id="GO:0035556">
    <property type="term" value="P:intracellular signal transduction"/>
    <property type="evidence" value="ECO:0007669"/>
    <property type="project" value="InterPro"/>
</dbReference>
<evidence type="ECO:0000256" key="5">
    <source>
        <dbReference type="ARBA" id="ARBA00022692"/>
    </source>
</evidence>
<evidence type="ECO:0000256" key="12">
    <source>
        <dbReference type="ARBA" id="ARBA00022998"/>
    </source>
</evidence>
<evidence type="ECO:0000256" key="4">
    <source>
        <dbReference type="ARBA" id="ARBA00012201"/>
    </source>
</evidence>
<dbReference type="PANTHER" id="PTHR45627:SF26">
    <property type="entry name" value="ADENYLATE CYCLASE TYPE 1"/>
    <property type="match status" value="1"/>
</dbReference>
<comment type="cofactor">
    <cofactor evidence="2">
        <name>Mg(2+)</name>
        <dbReference type="ChEBI" id="CHEBI:18420"/>
    </cofactor>
</comment>
<evidence type="ECO:0000256" key="13">
    <source>
        <dbReference type="ARBA" id="ARBA00023136"/>
    </source>
</evidence>
<feature type="region of interest" description="Disordered" evidence="17">
    <location>
        <begin position="1170"/>
        <end position="1203"/>
    </location>
</feature>
<dbReference type="InterPro" id="IPR018297">
    <property type="entry name" value="A/G_cyclase_CS"/>
</dbReference>
<feature type="transmembrane region" description="Helical" evidence="18">
    <location>
        <begin position="613"/>
        <end position="636"/>
    </location>
</feature>
<keyword evidence="5 18" id="KW-0812">Transmembrane</keyword>
<dbReference type="GO" id="GO:0007189">
    <property type="term" value="P:adenylate cyclase-activating G protein-coupled receptor signaling pathway"/>
    <property type="evidence" value="ECO:0007669"/>
    <property type="project" value="TreeGrafter"/>
</dbReference>
<evidence type="ECO:0000256" key="14">
    <source>
        <dbReference type="ARBA" id="ARBA00023180"/>
    </source>
</evidence>
<keyword evidence="12" id="KW-0115">cAMP biosynthesis</keyword>
<feature type="compositionally biased region" description="Basic and acidic residues" evidence="17">
    <location>
        <begin position="1590"/>
        <end position="1599"/>
    </location>
</feature>
<keyword evidence="11 18" id="KW-1133">Transmembrane helix</keyword>
<dbReference type="FunFam" id="3.30.70.1230:FF:000001">
    <property type="entry name" value="Adenylate cyclase"/>
    <property type="match status" value="1"/>
</dbReference>
<sequence length="2076" mass="231552">MYRGGECEEPDTSRMEASPMVKNRTGKSRNIKRMLSRYQFESEDLEKLYKRYVYKLQQSAIGYLLGVFISLTLCLSVLKFVYVYNFTVTGLYLAVQCVIFIGIFIFLHTPYMQESHFRVVVYFLLAFLLCFAILSFPINMSPTHPGTPEPIYSPADGVWEVIFVVFIAYSLMPLRTYIVVAFGVVVPVAHLVTSGLITDYDSDYLWRQLVANGILYLSVNVAGIFVHNVTQRSQRKTFVDTRNCIAARKEIEKENEKLEKLLLSVLPQHVAMEMKDELMMPDSERQFHKIYIQRHDNVSILFADIVGFTKLSSQCTAQELVKILNELFGRFDMLAKRNRCLRIKILGDCYYCVSGLPVEQADHAKHCVDMGLDMIEAIHAVCDKTDVNLNMRVGLHTGRVLCGVLGLKKWQYDVWSNDVTLANQMEAGGIPGRVHLTRETLRHLPEEYEVEPGNGGERNPYLKERGIETFLIKDNHPRRMPSVWGGRSLNDIHAKKPSFRNVSGIVMQLLKAVRFHAEIPFSNVLSPPNDEHKHTGSKLSRFSYSVTDKLRRAFQGGRHSAKPDSTTESVNKYINSALEARDLEKEKREQVNGLTLRFKSSLKEKLYQNTSDFAFSNSMICALVLLICAAGVQTVILPRTLLLLMLFLASFCWVSIILMLILSVKLKCTVFDIRKSSGLRLFIILTTIVLIYATAQVNVFCCKGSLLFSFLTSINLTRSGEDHLKCQLPHYIYLSCILGCISVSIFWKLAAGLKLLLMLIMSAAYIVVMEITHKDIFTTFDQINEPHVPTHITGILVLIIFLMTLYLQGRQQEWTARLDFLWKQQATEEKVGMTELQDNNEKILCNILPTHVAAHFLDMSSKSYTELYSEHYPKVGVFFASIPNFSDFYMELTANNQGMECLRVLNEIIVDFDESLNDPRFRAVDKIKTIGSTYMAAVGLMPEMRIQESDLSMSHYLEILVEFIITMQDKLKVINENSYNDFQLKIGVNIGPVVAGVIGAKKPQYDIWGNTVNVASRMESTGKPNSIQVTEDVRMVLRDKYDFQCRGTITVKGKGEMTTYFLIGRKVPGSINQSSQRLSFGTLPSSPSGFSPSTPVIPRASSHESTSNHSLGGNTMQPGIAGNAGIVTRNQSAGSLSSHDSVSISRNESFKSQNRLQMLMGNEKQAAIEIGKSMPTPPGSLSRKRKNSTESPRNPSRKSANTLSNCISGHISETESEITYARVDSPELPAVHFMNVKTQNVQPVQNAMFDSLKIGHHQSGHCGEISPHGNYVQSNIYATPIFEDEFEDTVQTPLLSPSSNSYQRGHRKEGNIPRNISDSSIPLRGSQRPSQIPRSMSNPGTSYGGRGMEYSNRSPKYSHKSHAHSIQSPTSPASPRPYSPPVYASVIPQKKVPLHTGAPPASKIPLSKPCQVVTPTVPMVHPTPLVMTGVAPPLRQPIRAAPGKHPQSVHCVSSSHFGYTPHRLSSQDEEFEFQEIPPEDRIKINNMLQELGSVVSPSEPNRPHLKQPKNAKSSRRKEREQEERLVTGTYREPLSPPRAATSSPSRSPTHSPIKSPSGENIGSYSGSDKSSAASSPPPPPIPPKPQSPRKTSDSSRESRGSSSSSHSTLTPTSALVASIDGRTMSILQGVGDPDNAPHQHVGQGGTDKFPHQHVGPNPLPLPLRRVPSDSTRERTAEVKPSSSSVRRSNSSPRVKPKTYMSPSKSRKEYLTPLLHSDDDRESTCSKQMSEHSSVVLLQPIELKLAKSAYVKQLSCPVEDSYGHYTRAFLANTDFMIPHLDRNFSKSSDTIYSSVSHGHATPKFPVLSSATSSSLTQLLQELASEHPHANLDTYTHAYPPSASRHSGSDFCDNQNRNSAKGSRKSYPVMGKPPTCNFESPKQVNPNRRKPTRLPVPVKNKSPRQSPSQNESQSSESPNPFQVKRRANYTIPPRHCKSLDYIPSDKEDYESNASSACGSPKNKRNYMEPFYSAKIEEYLTGRNALGLESLSFSSIASSSEMSKSDPALNMDSGSAAYESEYDNYRPGMTSDEDFFIPDQVSDVDIDMFDDINIDNVTVSDSFSLEMPMSAFQKKITDV</sequence>
<dbReference type="PANTHER" id="PTHR45627">
    <property type="entry name" value="ADENYLATE CYCLASE TYPE 1"/>
    <property type="match status" value="1"/>
</dbReference>
<feature type="region of interest" description="Disordered" evidence="17">
    <location>
        <begin position="1292"/>
        <end position="1382"/>
    </location>
</feature>
<feature type="region of interest" description="Disordered" evidence="17">
    <location>
        <begin position="1830"/>
        <end position="1935"/>
    </location>
</feature>
<keyword evidence="10" id="KW-0460">Magnesium</keyword>
<comment type="catalytic activity">
    <reaction evidence="1">
        <text>ATP = 3',5'-cyclic AMP + diphosphate</text>
        <dbReference type="Rhea" id="RHEA:15389"/>
        <dbReference type="ChEBI" id="CHEBI:30616"/>
        <dbReference type="ChEBI" id="CHEBI:33019"/>
        <dbReference type="ChEBI" id="CHEBI:58165"/>
        <dbReference type="EC" id="4.6.1.1"/>
    </reaction>
</comment>
<keyword evidence="6" id="KW-0479">Metal-binding</keyword>
<feature type="compositionally biased region" description="Polar residues" evidence="17">
    <location>
        <begin position="1103"/>
        <end position="1117"/>
    </location>
</feature>
<dbReference type="Proteomes" id="UP001186944">
    <property type="component" value="Unassembled WGS sequence"/>
</dbReference>
<feature type="compositionally biased region" description="Low complexity" evidence="17">
    <location>
        <begin position="1901"/>
        <end position="1920"/>
    </location>
</feature>
<evidence type="ECO:0000313" key="20">
    <source>
        <dbReference type="EMBL" id="KAK3101048.1"/>
    </source>
</evidence>
<dbReference type="Gene3D" id="3.30.70.1230">
    <property type="entry name" value="Nucleotide cyclase"/>
    <property type="match status" value="2"/>
</dbReference>
<feature type="transmembrane region" description="Helical" evidence="18">
    <location>
        <begin position="788"/>
        <end position="807"/>
    </location>
</feature>
<feature type="transmembrane region" description="Helical" evidence="18">
    <location>
        <begin position="755"/>
        <end position="773"/>
    </location>
</feature>
<dbReference type="GO" id="GO:0006171">
    <property type="term" value="P:cAMP biosynthetic process"/>
    <property type="evidence" value="ECO:0007669"/>
    <property type="project" value="UniProtKB-KW"/>
</dbReference>
<evidence type="ECO:0000256" key="2">
    <source>
        <dbReference type="ARBA" id="ARBA00001946"/>
    </source>
</evidence>
<dbReference type="Pfam" id="PF00211">
    <property type="entry name" value="Guanylate_cyc"/>
    <property type="match status" value="2"/>
</dbReference>
<organism evidence="20 21">
    <name type="scientific">Pinctada imbricata</name>
    <name type="common">Atlantic pearl-oyster</name>
    <name type="synonym">Pinctada martensii</name>
    <dbReference type="NCBI Taxonomy" id="66713"/>
    <lineage>
        <taxon>Eukaryota</taxon>
        <taxon>Metazoa</taxon>
        <taxon>Spiralia</taxon>
        <taxon>Lophotrochozoa</taxon>
        <taxon>Mollusca</taxon>
        <taxon>Bivalvia</taxon>
        <taxon>Autobranchia</taxon>
        <taxon>Pteriomorphia</taxon>
        <taxon>Pterioida</taxon>
        <taxon>Pterioidea</taxon>
        <taxon>Pteriidae</taxon>
        <taxon>Pinctada</taxon>
    </lineage>
</organism>
<keyword evidence="8" id="KW-0547">Nucleotide-binding</keyword>
<feature type="transmembrane region" description="Helical" evidence="18">
    <location>
        <begin position="90"/>
        <end position="107"/>
    </location>
</feature>
<feature type="region of interest" description="Disordered" evidence="17">
    <location>
        <begin position="1074"/>
        <end position="1122"/>
    </location>
</feature>
<dbReference type="GO" id="GO:0005886">
    <property type="term" value="C:plasma membrane"/>
    <property type="evidence" value="ECO:0007669"/>
    <property type="project" value="InterPro"/>
</dbReference>
<feature type="compositionally biased region" description="Polar residues" evidence="17">
    <location>
        <begin position="1327"/>
        <end position="1341"/>
    </location>
</feature>
<feature type="region of interest" description="Disordered" evidence="17">
    <location>
        <begin position="1494"/>
        <end position="1710"/>
    </location>
</feature>
<feature type="compositionally biased region" description="Low complexity" evidence="17">
    <location>
        <begin position="1678"/>
        <end position="1693"/>
    </location>
</feature>
<feature type="compositionally biased region" description="Low complexity" evidence="17">
    <location>
        <begin position="1078"/>
        <end position="1094"/>
    </location>
</feature>
<dbReference type="InterPro" id="IPR009398">
    <property type="entry name" value="Adcy_conserved_dom"/>
</dbReference>
<accession>A0AA88YA45</accession>
<feature type="compositionally biased region" description="Basic and acidic residues" evidence="17">
    <location>
        <begin position="1666"/>
        <end position="1677"/>
    </location>
</feature>
<evidence type="ECO:0000256" key="8">
    <source>
        <dbReference type="ARBA" id="ARBA00022741"/>
    </source>
</evidence>
<feature type="domain" description="Guanylate cyclase" evidence="19">
    <location>
        <begin position="299"/>
        <end position="426"/>
    </location>
</feature>
<comment type="caution">
    <text evidence="20">The sequence shown here is derived from an EMBL/GenBank/DDBJ whole genome shotgun (WGS) entry which is preliminary data.</text>
</comment>
<evidence type="ECO:0000256" key="15">
    <source>
        <dbReference type="ARBA" id="ARBA00023239"/>
    </source>
</evidence>
<feature type="compositionally biased region" description="Low complexity" evidence="17">
    <location>
        <begin position="1600"/>
        <end position="1613"/>
    </location>
</feature>
<dbReference type="GO" id="GO:0005524">
    <property type="term" value="F:ATP binding"/>
    <property type="evidence" value="ECO:0007669"/>
    <property type="project" value="UniProtKB-KW"/>
</dbReference>
<keyword evidence="21" id="KW-1185">Reference proteome</keyword>
<reference evidence="20" key="1">
    <citation type="submission" date="2019-08" db="EMBL/GenBank/DDBJ databases">
        <title>The improved chromosome-level genome for the pearl oyster Pinctada fucata martensii using PacBio sequencing and Hi-C.</title>
        <authorList>
            <person name="Zheng Z."/>
        </authorList>
    </citation>
    <scope>NUCLEOTIDE SEQUENCE</scope>
    <source>
        <strain evidence="20">ZZ-2019</strain>
        <tissue evidence="20">Adductor muscle</tissue>
    </source>
</reference>
<feature type="compositionally biased region" description="Basic residues" evidence="17">
    <location>
        <begin position="1503"/>
        <end position="1516"/>
    </location>
</feature>
<dbReference type="SUPFAM" id="SSF55073">
    <property type="entry name" value="Nucleotide cyclase"/>
    <property type="match status" value="2"/>
</dbReference>
<dbReference type="SMART" id="SM00044">
    <property type="entry name" value="CYCc"/>
    <property type="match status" value="2"/>
</dbReference>
<feature type="compositionally biased region" description="Pro residues" evidence="17">
    <location>
        <begin position="1575"/>
        <end position="1586"/>
    </location>
</feature>
<evidence type="ECO:0000256" key="16">
    <source>
        <dbReference type="RuleBase" id="RU000405"/>
    </source>
</evidence>
<feature type="compositionally biased region" description="Low complexity" evidence="17">
    <location>
        <begin position="1561"/>
        <end position="1574"/>
    </location>
</feature>
<dbReference type="GO" id="GO:0046872">
    <property type="term" value="F:metal ion binding"/>
    <property type="evidence" value="ECO:0007669"/>
    <property type="project" value="UniProtKB-KW"/>
</dbReference>
<keyword evidence="7" id="KW-0677">Repeat</keyword>
<dbReference type="PROSITE" id="PS00452">
    <property type="entry name" value="GUANYLATE_CYCLASE_1"/>
    <property type="match status" value="2"/>
</dbReference>
<keyword evidence="14" id="KW-0325">Glycoprotein</keyword>
<dbReference type="Pfam" id="PF06327">
    <property type="entry name" value="Adcy_cons_dom"/>
    <property type="match status" value="1"/>
</dbReference>
<keyword evidence="13 18" id="KW-0472">Membrane</keyword>
<evidence type="ECO:0000256" key="11">
    <source>
        <dbReference type="ARBA" id="ARBA00022989"/>
    </source>
</evidence>
<protein>
    <recommendedName>
        <fullName evidence="4">adenylate cyclase</fullName>
        <ecNumber evidence="4">4.6.1.1</ecNumber>
    </recommendedName>
</protein>
<dbReference type="InterPro" id="IPR001054">
    <property type="entry name" value="A/G_cyclase"/>
</dbReference>